<evidence type="ECO:0000313" key="2">
    <source>
        <dbReference type="Proteomes" id="UP000092498"/>
    </source>
</evidence>
<keyword evidence="2" id="KW-1185">Reference proteome</keyword>
<dbReference type="EMBL" id="CP013244">
    <property type="protein sequence ID" value="ANP46811.1"/>
    <property type="molecule type" value="Genomic_DNA"/>
</dbReference>
<dbReference type="GO" id="GO:0015774">
    <property type="term" value="P:polysaccharide transport"/>
    <property type="evidence" value="ECO:0007669"/>
    <property type="project" value="InterPro"/>
</dbReference>
<evidence type="ECO:0000313" key="1">
    <source>
        <dbReference type="EMBL" id="ANP46811.1"/>
    </source>
</evidence>
<organism evidence="1 2">
    <name type="scientific">Candidatus Viadribacter manganicus</name>
    <dbReference type="NCBI Taxonomy" id="1759059"/>
    <lineage>
        <taxon>Bacteria</taxon>
        <taxon>Pseudomonadati</taxon>
        <taxon>Pseudomonadota</taxon>
        <taxon>Alphaproteobacteria</taxon>
        <taxon>Hyphomonadales</taxon>
        <taxon>Hyphomonadaceae</taxon>
        <taxon>Candidatus Viadribacter</taxon>
    </lineage>
</organism>
<proteinExistence type="predicted"/>
<dbReference type="Proteomes" id="UP000092498">
    <property type="component" value="Chromosome"/>
</dbReference>
<dbReference type="AlphaFoldDB" id="A0A1B1AJT9"/>
<dbReference type="KEGG" id="cbot:ATE48_13260"/>
<sequence length="561" mass="61988">MKSWLRRWPAAARLRLLRLNGIARADAGDGLSALAHDPAWRAALEAAKGGARVMIATNTGGHFAIETIDRLLGVALTVRGAAVTHVLCDAALPACQMCEFNLTADVAGFAEKGPDRLLCGYCYEPAQKRLDALGLATRQLTSAQSDEDRRQAKALADTANLDDLRSILWNDVSIGEHAMAGALRFFARSDLSSEKHGAAILRRFIEAAALSAASYERLIDEVRPKVLVAHHGIYTPQGLAVAVARARNVRVVTWNPAYRRHCFIFSHDDSYHYTLMEESAESWRDGPFTDADRERTLNYLYSRRTGAGDWIKFHADPRKVDDVRDLGLDPQKPIIAAYTNVFWDAQLHFPNNAFASQKEWLERTIVWFEKRPDLQLVIRIHPAEATGAPPSRQRAAEIIAARFPNLAANVRVVAPESSLSSYALAERADAVLIFGTKLGVELSALSIPVIVAGEAWVRGKGFTHDVSSPADYEAKLAQLPFGHRLDPDQEDLARRYAHHFFFRRMLEIPFVEPASGPRRFRVAIDGAAALARGKSAGLDVICEGILENTPFVCDTPVTRDR</sequence>
<gene>
    <name evidence="1" type="ORF">ATE48_13260</name>
</gene>
<dbReference type="GO" id="GO:0000271">
    <property type="term" value="P:polysaccharide biosynthetic process"/>
    <property type="evidence" value="ECO:0007669"/>
    <property type="project" value="InterPro"/>
</dbReference>
<dbReference type="Pfam" id="PF05159">
    <property type="entry name" value="Capsule_synth"/>
    <property type="match status" value="1"/>
</dbReference>
<reference evidence="1 2" key="1">
    <citation type="submission" date="2015-11" db="EMBL/GenBank/DDBJ databases">
        <title>Whole-Genome Sequence of Candidatus Oderbacter manganicum from the National Park Lower Oder Valley, Germany.</title>
        <authorList>
            <person name="Braun B."/>
            <person name="Liere K."/>
            <person name="Szewzyk U."/>
        </authorList>
    </citation>
    <scope>NUCLEOTIDE SEQUENCE [LARGE SCALE GENOMIC DNA]</scope>
    <source>
        <strain evidence="1 2">OTSz_A_272</strain>
    </source>
</reference>
<dbReference type="OrthoDB" id="5653355at2"/>
<accession>A0A1B1AJT9</accession>
<dbReference type="SUPFAM" id="SSF53756">
    <property type="entry name" value="UDP-Glycosyltransferase/glycogen phosphorylase"/>
    <property type="match status" value="1"/>
</dbReference>
<dbReference type="STRING" id="1759059.ATE48_13260"/>
<dbReference type="RefSeq" id="WP_083197343.1">
    <property type="nucleotide sequence ID" value="NZ_CP013244.1"/>
</dbReference>
<dbReference type="InterPro" id="IPR007833">
    <property type="entry name" value="Capsule_polysaccharide_synth"/>
</dbReference>
<evidence type="ECO:0008006" key="3">
    <source>
        <dbReference type="Google" id="ProtNLM"/>
    </source>
</evidence>
<dbReference type="InParanoid" id="A0A1B1AJT9"/>
<protein>
    <recommendedName>
        <fullName evidence="3">Capsule biosynthesis protein</fullName>
    </recommendedName>
</protein>
<name>A0A1B1AJT9_9PROT</name>